<dbReference type="InterPro" id="IPR025659">
    <property type="entry name" value="Tubby-like_C"/>
</dbReference>
<sequence>MYGQPQPGAPQQWQQGQPGAGQYPQQQLPYGTPPGGAQYAQPGAPQYPQQPGQQYPQQPGQHQYPQQPGQQQQYPQMPYGTHPGGYPHQPASSQPGATQYPQQPYGVPSGQYPQPTMTAPVSQPYSAGPGHYPQPNMMAPTGQPGYPPQQPGHHQAGYPAAVPPVAMPGYGAPGMGPGGYTNAVIDAKFCLPHEMVMFMKESSVSMSGDDFSAYDATGAMRFKMDADTISMTGRRVLFDNQHMPVLSMKKKLMSMHKSWTICRGRNLDDKSAEICKIKMNKVKGAPTFMASVFMKGNTSSHFSMPTPDYTVSGNVHSKGFFVYKGQQPVAEISRKLPVESARLRFLGKDSYAVKVFPGFDHAFVLGLCVAVDELFFD</sequence>
<organism evidence="3 4">
    <name type="scientific">[Myrmecia] bisecta</name>
    <dbReference type="NCBI Taxonomy" id="41462"/>
    <lineage>
        <taxon>Eukaryota</taxon>
        <taxon>Viridiplantae</taxon>
        <taxon>Chlorophyta</taxon>
        <taxon>core chlorophytes</taxon>
        <taxon>Trebouxiophyceae</taxon>
        <taxon>Trebouxiales</taxon>
        <taxon>Trebouxiaceae</taxon>
        <taxon>Myrmecia</taxon>
    </lineage>
</organism>
<dbReference type="InterPro" id="IPR038595">
    <property type="entry name" value="LOR_sf"/>
</dbReference>
<dbReference type="PANTHER" id="PTHR31087:SF161">
    <property type="entry name" value="TUBBY C 2 FAMILY PROTEIN"/>
    <property type="match status" value="1"/>
</dbReference>
<feature type="compositionally biased region" description="Polar residues" evidence="2">
    <location>
        <begin position="111"/>
        <end position="125"/>
    </location>
</feature>
<evidence type="ECO:0000256" key="1">
    <source>
        <dbReference type="ARBA" id="ARBA00005437"/>
    </source>
</evidence>
<evidence type="ECO:0000256" key="2">
    <source>
        <dbReference type="SAM" id="MobiDB-lite"/>
    </source>
</evidence>
<evidence type="ECO:0000313" key="3">
    <source>
        <dbReference type="EMBL" id="KAK9808614.1"/>
    </source>
</evidence>
<gene>
    <name evidence="3" type="ORF">WJX72_000553</name>
</gene>
<proteinExistence type="inferred from homology"/>
<dbReference type="EMBL" id="JALJOR010000011">
    <property type="protein sequence ID" value="KAK9808614.1"/>
    <property type="molecule type" value="Genomic_DNA"/>
</dbReference>
<dbReference type="Pfam" id="PF04525">
    <property type="entry name" value="LOR"/>
    <property type="match status" value="1"/>
</dbReference>
<dbReference type="Gene3D" id="2.40.160.200">
    <property type="entry name" value="LURP1-related"/>
    <property type="match status" value="1"/>
</dbReference>
<dbReference type="AlphaFoldDB" id="A0AAW1PGI3"/>
<keyword evidence="4" id="KW-1185">Reference proteome</keyword>
<protein>
    <submittedName>
        <fullName evidence="3">Uncharacterized protein</fullName>
    </submittedName>
</protein>
<dbReference type="Proteomes" id="UP001489004">
    <property type="component" value="Unassembled WGS sequence"/>
</dbReference>
<evidence type="ECO:0000313" key="4">
    <source>
        <dbReference type="Proteomes" id="UP001489004"/>
    </source>
</evidence>
<dbReference type="InterPro" id="IPR007612">
    <property type="entry name" value="LOR"/>
</dbReference>
<accession>A0AAW1PGI3</accession>
<comment type="caution">
    <text evidence="3">The sequence shown here is derived from an EMBL/GenBank/DDBJ whole genome shotgun (WGS) entry which is preliminary data.</text>
</comment>
<feature type="region of interest" description="Disordered" evidence="2">
    <location>
        <begin position="1"/>
        <end position="160"/>
    </location>
</feature>
<dbReference type="PANTHER" id="PTHR31087">
    <property type="match status" value="1"/>
</dbReference>
<dbReference type="SUPFAM" id="SSF54518">
    <property type="entry name" value="Tubby C-terminal domain-like"/>
    <property type="match status" value="1"/>
</dbReference>
<name>A0AAW1PGI3_9CHLO</name>
<reference evidence="3 4" key="1">
    <citation type="journal article" date="2024" name="Nat. Commun.">
        <title>Phylogenomics reveals the evolutionary origins of lichenization in chlorophyte algae.</title>
        <authorList>
            <person name="Puginier C."/>
            <person name="Libourel C."/>
            <person name="Otte J."/>
            <person name="Skaloud P."/>
            <person name="Haon M."/>
            <person name="Grisel S."/>
            <person name="Petersen M."/>
            <person name="Berrin J.G."/>
            <person name="Delaux P.M."/>
            <person name="Dal Grande F."/>
            <person name="Keller J."/>
        </authorList>
    </citation>
    <scope>NUCLEOTIDE SEQUENCE [LARGE SCALE GENOMIC DNA]</scope>
    <source>
        <strain evidence="3 4">SAG 2043</strain>
    </source>
</reference>
<feature type="compositionally biased region" description="Polar residues" evidence="2">
    <location>
        <begin position="90"/>
        <end position="102"/>
    </location>
</feature>
<feature type="compositionally biased region" description="Low complexity" evidence="2">
    <location>
        <begin position="1"/>
        <end position="80"/>
    </location>
</feature>
<feature type="compositionally biased region" description="Low complexity" evidence="2">
    <location>
        <begin position="151"/>
        <end position="160"/>
    </location>
</feature>
<comment type="similarity">
    <text evidence="1">Belongs to the LOR family.</text>
</comment>